<feature type="compositionally biased region" description="Polar residues" evidence="1">
    <location>
        <begin position="189"/>
        <end position="198"/>
    </location>
</feature>
<evidence type="ECO:0000256" key="1">
    <source>
        <dbReference type="SAM" id="MobiDB-lite"/>
    </source>
</evidence>
<feature type="compositionally biased region" description="Polar residues" evidence="1">
    <location>
        <begin position="15"/>
        <end position="25"/>
    </location>
</feature>
<gene>
    <name evidence="2" type="ORF">EAO74_01260</name>
</gene>
<feature type="region of interest" description="Disordered" evidence="1">
    <location>
        <begin position="143"/>
        <end position="211"/>
    </location>
</feature>
<accession>A0A652LE68</accession>
<sequence length="211" mass="22278">MAEQVSKGVKFLSGQARSPSATSSGFCRPRLTDRAAFPWPSSYTTAAEDWDERFRTPAGVPPPLGCLLSFASGSSSSSVLITCCSGELPVASPVFSDDRAPTAAPLPPPCDVPMPPVTYDPPSPIRASAATLPVTVALRRSTIRRRPRVIPPSTSGRPATENASASSFIAAPSPPSKASRSFSALFSCMPSTTVPTSVEKNKGKKREERRE</sequence>
<feature type="compositionally biased region" description="Basic and acidic residues" evidence="1">
    <location>
        <begin position="199"/>
        <end position="211"/>
    </location>
</feature>
<dbReference type="EMBL" id="RDBM01000007">
    <property type="protein sequence ID" value="TXS34116.1"/>
    <property type="molecule type" value="Genomic_DNA"/>
</dbReference>
<feature type="compositionally biased region" description="Low complexity" evidence="1">
    <location>
        <begin position="163"/>
        <end position="184"/>
    </location>
</feature>
<proteinExistence type="predicted"/>
<evidence type="ECO:0000313" key="2">
    <source>
        <dbReference type="EMBL" id="TXS34116.1"/>
    </source>
</evidence>
<protein>
    <submittedName>
        <fullName evidence="2">Uncharacterized protein</fullName>
    </submittedName>
</protein>
<organism evidence="2">
    <name type="scientific">Streptomyces sp. gb1(2016)</name>
    <dbReference type="NCBI Taxonomy" id="1828321"/>
    <lineage>
        <taxon>Bacteria</taxon>
        <taxon>Bacillati</taxon>
        <taxon>Actinomycetota</taxon>
        <taxon>Actinomycetes</taxon>
        <taxon>Kitasatosporales</taxon>
        <taxon>Streptomycetaceae</taxon>
        <taxon>Streptomyces</taxon>
    </lineage>
</organism>
<name>A0A652LE68_9ACTN</name>
<dbReference type="AlphaFoldDB" id="A0A652LE68"/>
<comment type="caution">
    <text evidence="2">The sequence shown here is derived from an EMBL/GenBank/DDBJ whole genome shotgun (WGS) entry which is preliminary data.</text>
</comment>
<reference evidence="2" key="1">
    <citation type="submission" date="2018-10" db="EMBL/GenBank/DDBJ databases">
        <authorList>
            <person name="Hariharan J."/>
            <person name="Choudoir M.J."/>
            <person name="Diebold P."/>
            <person name="Panke-Buisse K."/>
            <person name="Campbell A.N."/>
            <person name="Buckley D.H."/>
        </authorList>
    </citation>
    <scope>NUCLEOTIDE SEQUENCE</scope>
    <source>
        <strain evidence="2">Gb1</strain>
    </source>
</reference>
<feature type="region of interest" description="Disordered" evidence="1">
    <location>
        <begin position="1"/>
        <end position="28"/>
    </location>
</feature>